<organism evidence="2 3">
    <name type="scientific">Niveispirillum cyanobacteriorum</name>
    <dbReference type="NCBI Taxonomy" id="1612173"/>
    <lineage>
        <taxon>Bacteria</taxon>
        <taxon>Pseudomonadati</taxon>
        <taxon>Pseudomonadota</taxon>
        <taxon>Alphaproteobacteria</taxon>
        <taxon>Rhodospirillales</taxon>
        <taxon>Azospirillaceae</taxon>
        <taxon>Niveispirillum</taxon>
    </lineage>
</organism>
<dbReference type="Proteomes" id="UP000234752">
    <property type="component" value="Chromosome eg_1"/>
</dbReference>
<dbReference type="EMBL" id="CP025611">
    <property type="protein sequence ID" value="AUN30079.1"/>
    <property type="molecule type" value="Genomic_DNA"/>
</dbReference>
<feature type="coiled-coil region" evidence="1">
    <location>
        <begin position="19"/>
        <end position="46"/>
    </location>
</feature>
<reference evidence="2 3" key="1">
    <citation type="submission" date="2017-12" db="EMBL/GenBank/DDBJ databases">
        <title>Genomes of bacteria within cyanobacterial aggregates.</title>
        <authorList>
            <person name="Cai H."/>
        </authorList>
    </citation>
    <scope>NUCLEOTIDE SEQUENCE [LARGE SCALE GENOMIC DNA]</scope>
    <source>
        <strain evidence="2 3">TH16</strain>
    </source>
</reference>
<accession>A0A2K9NAH4</accession>
<evidence type="ECO:0000256" key="1">
    <source>
        <dbReference type="SAM" id="Coils"/>
    </source>
</evidence>
<proteinExistence type="predicted"/>
<dbReference type="KEGG" id="ncb:C0V82_07425"/>
<evidence type="ECO:0000313" key="2">
    <source>
        <dbReference type="EMBL" id="AUN30079.1"/>
    </source>
</evidence>
<name>A0A2K9NAH4_9PROT</name>
<evidence type="ECO:0000313" key="3">
    <source>
        <dbReference type="Proteomes" id="UP000234752"/>
    </source>
</evidence>
<protein>
    <submittedName>
        <fullName evidence="2">Uncharacterized protein</fullName>
    </submittedName>
</protein>
<dbReference type="AlphaFoldDB" id="A0A2K9NAH4"/>
<keyword evidence="3" id="KW-1185">Reference proteome</keyword>
<gene>
    <name evidence="2" type="ORF">C0V82_07425</name>
</gene>
<keyword evidence="1" id="KW-0175">Coiled coil</keyword>
<sequence>MCHHADEKAGFIMGIMMTIQDLNDLRQDILIKADEMQAEAARLEQSQPEEAANLRRIADRLAVYMRDYLDVSNVEWLPPASSR</sequence>